<keyword evidence="3" id="KW-1185">Reference proteome</keyword>
<dbReference type="InParanoid" id="B9T9T5"/>
<evidence type="ECO:0000313" key="2">
    <source>
        <dbReference type="EMBL" id="EEF27377.1"/>
    </source>
</evidence>
<feature type="region of interest" description="Disordered" evidence="1">
    <location>
        <begin position="45"/>
        <end position="72"/>
    </location>
</feature>
<dbReference type="AlphaFoldDB" id="B9T9T5"/>
<protein>
    <submittedName>
        <fullName evidence="2">Uncharacterized protein</fullName>
    </submittedName>
</protein>
<evidence type="ECO:0000256" key="1">
    <source>
        <dbReference type="SAM" id="MobiDB-lite"/>
    </source>
</evidence>
<feature type="compositionally biased region" description="Basic and acidic residues" evidence="1">
    <location>
        <begin position="45"/>
        <end position="68"/>
    </location>
</feature>
<sequence>MWCVVKDAEQRVYAQHGGGPGAAQGSYEPSDIARIRYEHIVSAKLDERQQTRSQREDMKQRQRRDNGLRRRTKRLTQPCADLSNVGAQVTVCEHCTLRGACRASSELQQRHIVEGGRGAISRFGVLARQGGTECPVPTLCWANRVSNNAPHKVDGGTLSQRKQIAHRDGYDCFRLILIKNIVEFPGEILEYHDR</sequence>
<gene>
    <name evidence="2" type="ORF">RCOM_0246720</name>
</gene>
<dbReference type="Proteomes" id="UP000008311">
    <property type="component" value="Unassembled WGS sequence"/>
</dbReference>
<proteinExistence type="predicted"/>
<evidence type="ECO:0000313" key="3">
    <source>
        <dbReference type="Proteomes" id="UP000008311"/>
    </source>
</evidence>
<accession>B9T9T5</accession>
<name>B9T9T5_RICCO</name>
<dbReference type="EMBL" id="EQ975455">
    <property type="protein sequence ID" value="EEF27377.1"/>
    <property type="molecule type" value="Genomic_DNA"/>
</dbReference>
<organism evidence="2 3">
    <name type="scientific">Ricinus communis</name>
    <name type="common">Castor bean</name>
    <dbReference type="NCBI Taxonomy" id="3988"/>
    <lineage>
        <taxon>Eukaryota</taxon>
        <taxon>Viridiplantae</taxon>
        <taxon>Streptophyta</taxon>
        <taxon>Embryophyta</taxon>
        <taxon>Tracheophyta</taxon>
        <taxon>Spermatophyta</taxon>
        <taxon>Magnoliopsida</taxon>
        <taxon>eudicotyledons</taxon>
        <taxon>Gunneridae</taxon>
        <taxon>Pentapetalae</taxon>
        <taxon>rosids</taxon>
        <taxon>fabids</taxon>
        <taxon>Malpighiales</taxon>
        <taxon>Euphorbiaceae</taxon>
        <taxon>Acalyphoideae</taxon>
        <taxon>Acalypheae</taxon>
        <taxon>Ricinus</taxon>
    </lineage>
</organism>
<reference evidence="3" key="1">
    <citation type="journal article" date="2010" name="Nat. Biotechnol.">
        <title>Draft genome sequence of the oilseed species Ricinus communis.</title>
        <authorList>
            <person name="Chan A.P."/>
            <person name="Crabtree J."/>
            <person name="Zhao Q."/>
            <person name="Lorenzi H."/>
            <person name="Orvis J."/>
            <person name="Puiu D."/>
            <person name="Melake-Berhan A."/>
            <person name="Jones K.M."/>
            <person name="Redman J."/>
            <person name="Chen G."/>
            <person name="Cahoon E.B."/>
            <person name="Gedil M."/>
            <person name="Stanke M."/>
            <person name="Haas B.J."/>
            <person name="Wortman J.R."/>
            <person name="Fraser-Liggett C.M."/>
            <person name="Ravel J."/>
            <person name="Rabinowicz P.D."/>
        </authorList>
    </citation>
    <scope>NUCLEOTIDE SEQUENCE [LARGE SCALE GENOMIC DNA]</scope>
    <source>
        <strain evidence="3">cv. Hale</strain>
    </source>
</reference>